<dbReference type="Pfam" id="PF13416">
    <property type="entry name" value="SBP_bac_8"/>
    <property type="match status" value="1"/>
</dbReference>
<evidence type="ECO:0000256" key="1">
    <source>
        <dbReference type="ARBA" id="ARBA00008520"/>
    </source>
</evidence>
<protein>
    <submittedName>
        <fullName evidence="4">Extracellular solute-binding protein</fullName>
    </submittedName>
</protein>
<dbReference type="PANTHER" id="PTHR30061:SF50">
    <property type="entry name" value="MALTOSE_MALTODEXTRIN-BINDING PERIPLASMIC PROTEIN"/>
    <property type="match status" value="1"/>
</dbReference>
<comment type="caution">
    <text evidence="4">The sequence shown here is derived from an EMBL/GenBank/DDBJ whole genome shotgun (WGS) entry which is preliminary data.</text>
</comment>
<name>A0ABX9N9P1_9MICO</name>
<dbReference type="Gene3D" id="3.40.190.10">
    <property type="entry name" value="Periplasmic binding protein-like II"/>
    <property type="match status" value="1"/>
</dbReference>
<dbReference type="Proteomes" id="UP000265355">
    <property type="component" value="Unassembled WGS sequence"/>
</dbReference>
<comment type="similarity">
    <text evidence="1">Belongs to the bacterial solute-binding protein 1 family.</text>
</comment>
<reference evidence="4 5" key="1">
    <citation type="submission" date="2018-08" db="EMBL/GenBank/DDBJ databases">
        <title>Genome Sequence of Clavibacter michiganensis Subspecies type strains, and the Atypical Peach-Colored Strains Isolated from Tomato.</title>
        <authorList>
            <person name="Osdaghi E."/>
            <person name="Portier P."/>
            <person name="Briand M."/>
            <person name="Jacques M.-A."/>
        </authorList>
    </citation>
    <scope>NUCLEOTIDE SEQUENCE [LARGE SCALE GENOMIC DNA]</scope>
    <source>
        <strain evidence="4 5">CFBP 8216</strain>
    </source>
</reference>
<proteinExistence type="inferred from homology"/>
<evidence type="ECO:0000313" key="5">
    <source>
        <dbReference type="Proteomes" id="UP000265355"/>
    </source>
</evidence>
<organism evidence="4 5">
    <name type="scientific">Clavibacter californiensis</name>
    <dbReference type="NCBI Taxonomy" id="1401995"/>
    <lineage>
        <taxon>Bacteria</taxon>
        <taxon>Bacillati</taxon>
        <taxon>Actinomycetota</taxon>
        <taxon>Actinomycetes</taxon>
        <taxon>Micrococcales</taxon>
        <taxon>Microbacteriaceae</taxon>
        <taxon>Clavibacter</taxon>
    </lineage>
</organism>
<keyword evidence="3" id="KW-0732">Signal</keyword>
<keyword evidence="5" id="KW-1185">Reference proteome</keyword>
<evidence type="ECO:0000313" key="4">
    <source>
        <dbReference type="EMBL" id="RII94391.1"/>
    </source>
</evidence>
<gene>
    <name evidence="4" type="ORF">DZF98_01660</name>
</gene>
<dbReference type="PANTHER" id="PTHR30061">
    <property type="entry name" value="MALTOSE-BINDING PERIPLASMIC PROTEIN"/>
    <property type="match status" value="1"/>
</dbReference>
<dbReference type="SUPFAM" id="SSF53850">
    <property type="entry name" value="Periplasmic binding protein-like II"/>
    <property type="match status" value="1"/>
</dbReference>
<evidence type="ECO:0000256" key="3">
    <source>
        <dbReference type="ARBA" id="ARBA00022729"/>
    </source>
</evidence>
<sequence>MKCLRQVAESTKTVKARHVVRRHSTRISIVAAATAATAALLLSGCTPSSAGGASAGNGGDTLTVWHYYSVDGQTAGLEELASDFESTHEGVAVENVYVPFDQLTNKLVQAAGTGTGPDVVVYNAADTYTLTEAKAIEPMNEWWDQYADAGQFPDAVVQKVGDDVMGVQGFVNLIGLWYNQDILTELGVDAPTTFEELEADLALATAAGKDGITLTGKANSEGEWQAFPWLSRAGWDYAAPEQQPLQDAFAMVQDWTSKGYLTKEAATWDQTVPFQQFAAGNTAFAVNGNWQITSAEKDAAFEYGVVPIPVGDGGSVYLGGEVQNVGAFSENKALAQEYLEQEFFSKQGQLTLLDAFGSIPARADAAADEKVGSDPILSQFAAILQDDGHTSPDPAIPSENVAKVLQTVGESWSAAVAGSGSPEQLSNDLMTTLTPLLQQ</sequence>
<evidence type="ECO:0000256" key="2">
    <source>
        <dbReference type="ARBA" id="ARBA00022448"/>
    </source>
</evidence>
<accession>A0ABX9N9P1</accession>
<keyword evidence="2" id="KW-0813">Transport</keyword>
<dbReference type="InterPro" id="IPR006059">
    <property type="entry name" value="SBP"/>
</dbReference>
<dbReference type="EMBL" id="QWEE01000010">
    <property type="protein sequence ID" value="RII94391.1"/>
    <property type="molecule type" value="Genomic_DNA"/>
</dbReference>